<evidence type="ECO:0008006" key="3">
    <source>
        <dbReference type="Google" id="ProtNLM"/>
    </source>
</evidence>
<reference evidence="2" key="1">
    <citation type="journal article" date="2019" name="Int. J. Syst. Evol. Microbiol.">
        <title>The Global Catalogue of Microorganisms (GCM) 10K type strain sequencing project: providing services to taxonomists for standard genome sequencing and annotation.</title>
        <authorList>
            <consortium name="The Broad Institute Genomics Platform"/>
            <consortium name="The Broad Institute Genome Sequencing Center for Infectious Disease"/>
            <person name="Wu L."/>
            <person name="Ma J."/>
        </authorList>
    </citation>
    <scope>NUCLEOTIDE SEQUENCE [LARGE SCALE GENOMIC DNA]</scope>
    <source>
        <strain evidence="2">CGMCC 1.15928</strain>
    </source>
</reference>
<evidence type="ECO:0000313" key="2">
    <source>
        <dbReference type="Proteomes" id="UP000628854"/>
    </source>
</evidence>
<gene>
    <name evidence="1" type="ORF">GCM10011503_18390</name>
</gene>
<sequence length="288" mass="33250">MSGSEDITASIREKIEKADIFVADISVIRGAYNGKRAALNPNVVFELGFAVAHLGWSRIILLFNERYGNLKRDTPFDFQSNRIAPYSMDDNPTSEQKDNLNKLLLSAIREIEASNPKRPAELKGKSTHEIQHERDSAKLRWLLEHLHLPTLDGFVHDAPARFHHRVFNFYYDFQSVFKNSLWHLYDSPMQELIKRFSDAWEDSLSHPARYNIDLSGTHYVFASDDRFEPQDEVSKSWDEITAACSEMSVTLAKILNRVRDAYPEIDLMETNRTAWERYLADSADPPQN</sequence>
<evidence type="ECO:0000313" key="1">
    <source>
        <dbReference type="EMBL" id="GGB70034.1"/>
    </source>
</evidence>
<dbReference type="Proteomes" id="UP000628854">
    <property type="component" value="Unassembled WGS sequence"/>
</dbReference>
<proteinExistence type="predicted"/>
<comment type="caution">
    <text evidence="1">The sequence shown here is derived from an EMBL/GenBank/DDBJ whole genome shotgun (WGS) entry which is preliminary data.</text>
</comment>
<dbReference type="EMBL" id="BMKF01000002">
    <property type="protein sequence ID" value="GGB70034.1"/>
    <property type="molecule type" value="Genomic_DNA"/>
</dbReference>
<name>A0ABQ1JIS8_9PROT</name>
<organism evidence="1 2">
    <name type="scientific">Henriciella pelagia</name>
    <dbReference type="NCBI Taxonomy" id="1977912"/>
    <lineage>
        <taxon>Bacteria</taxon>
        <taxon>Pseudomonadati</taxon>
        <taxon>Pseudomonadota</taxon>
        <taxon>Alphaproteobacteria</taxon>
        <taxon>Hyphomonadales</taxon>
        <taxon>Hyphomonadaceae</taxon>
        <taxon>Henriciella</taxon>
    </lineage>
</organism>
<protein>
    <recommendedName>
        <fullName evidence="3">CD-NTase-associated protein 12/Pycsar effector protein TIR domain-containing protein</fullName>
    </recommendedName>
</protein>
<accession>A0ABQ1JIS8</accession>
<keyword evidence="2" id="KW-1185">Reference proteome</keyword>